<reference evidence="1 2" key="1">
    <citation type="submission" date="2024-03" db="EMBL/GenBank/DDBJ databases">
        <title>Reference genomes for the five species model microbial community.</title>
        <authorList>
            <person name="Padfield D."/>
        </authorList>
    </citation>
    <scope>NUCLEOTIDE SEQUENCE [LARGE SCALE GENOMIC DNA]</scope>
    <source>
        <strain evidence="1 2">AB1</strain>
    </source>
</reference>
<evidence type="ECO:0000313" key="2">
    <source>
        <dbReference type="Proteomes" id="UP001456224"/>
    </source>
</evidence>
<dbReference type="RefSeq" id="WP_338880644.1">
    <property type="nucleotide sequence ID" value="NZ_CP148753.1"/>
</dbReference>
<protein>
    <submittedName>
        <fullName evidence="1">Uncharacterized protein</fullName>
    </submittedName>
</protein>
<evidence type="ECO:0000313" key="1">
    <source>
        <dbReference type="EMBL" id="WXR74898.1"/>
    </source>
</evidence>
<accession>A0ABZ2S5Q4</accession>
<organism evidence="1 2">
    <name type="scientific">Achromobacter veterisilvae</name>
    <dbReference type="NCBI Taxonomy" id="2069367"/>
    <lineage>
        <taxon>Bacteria</taxon>
        <taxon>Pseudomonadati</taxon>
        <taxon>Pseudomonadota</taxon>
        <taxon>Betaproteobacteria</taxon>
        <taxon>Burkholderiales</taxon>
        <taxon>Alcaligenaceae</taxon>
        <taxon>Achromobacter</taxon>
    </lineage>
</organism>
<sequence>MKTLLDNAVGSIQIGIEDHSSTDPRRVLSAVRNISAGVLLLFKEKLRELSPADSDEVLIKRNIRPARDASNSIKFVGSGAKTVDVQQIKERFKSLGIAIHWARVDAIIKVLNDVEHYLSAEPASRVRELIADTFIVVRDFVTHELGLEAHELFGEKTWRVMLEVSEVYEAQRKTCLAELDKLKWWSPGMAQASAFLRCNHCGSDLIRPNGISAKSAELQLQPLLCTACNTSMILEDLIQAALDECFFVDQYCAMTRGGDPPLDYCEQCDSDSYIAEDGLCAKCGEAYEFTCCGRCSQSLSSEEQQFGGFCGYCNHLLEKDD</sequence>
<dbReference type="EMBL" id="CP148753">
    <property type="protein sequence ID" value="WXR74898.1"/>
    <property type="molecule type" value="Genomic_DNA"/>
</dbReference>
<keyword evidence="2" id="KW-1185">Reference proteome</keyword>
<name>A0ABZ2S5Q4_9BURK</name>
<proteinExistence type="predicted"/>
<dbReference type="Proteomes" id="UP001456224">
    <property type="component" value="Chromosome"/>
</dbReference>
<gene>
    <name evidence="1" type="ORF">WHX56_05215</name>
</gene>